<comment type="subcellular location">
    <subcellularLocation>
        <location evidence="1">Cell membrane</location>
    </subcellularLocation>
</comment>
<evidence type="ECO:0000256" key="5">
    <source>
        <dbReference type="ARBA" id="ARBA00023014"/>
    </source>
</evidence>
<keyword evidence="8" id="KW-0732">Signal</keyword>
<protein>
    <submittedName>
        <fullName evidence="10">Nitrous oxide reductase maturation protein NosR</fullName>
    </submittedName>
</protein>
<organism evidence="10 11">
    <name type="scientific">Thauera aromatica K172</name>
    <dbReference type="NCBI Taxonomy" id="44139"/>
    <lineage>
        <taxon>Bacteria</taxon>
        <taxon>Pseudomonadati</taxon>
        <taxon>Pseudomonadota</taxon>
        <taxon>Betaproteobacteria</taxon>
        <taxon>Rhodocyclales</taxon>
        <taxon>Zoogloeaceae</taxon>
        <taxon>Thauera</taxon>
    </lineage>
</organism>
<evidence type="ECO:0000313" key="10">
    <source>
        <dbReference type="EMBL" id="AVR87487.1"/>
    </source>
</evidence>
<keyword evidence="6 7" id="KW-0472">Membrane</keyword>
<evidence type="ECO:0000256" key="4">
    <source>
        <dbReference type="ARBA" id="ARBA00023004"/>
    </source>
</evidence>
<keyword evidence="5" id="KW-0411">Iron-sulfur</keyword>
<keyword evidence="3" id="KW-0479">Metal-binding</keyword>
<evidence type="ECO:0000259" key="9">
    <source>
        <dbReference type="SMART" id="SM00900"/>
    </source>
</evidence>
<evidence type="ECO:0000256" key="3">
    <source>
        <dbReference type="ARBA" id="ARBA00022723"/>
    </source>
</evidence>
<evidence type="ECO:0000256" key="6">
    <source>
        <dbReference type="ARBA" id="ARBA00023136"/>
    </source>
</evidence>
<dbReference type="PROSITE" id="PS00198">
    <property type="entry name" value="4FE4S_FER_1"/>
    <property type="match status" value="1"/>
</dbReference>
<dbReference type="GO" id="GO:0003677">
    <property type="term" value="F:DNA binding"/>
    <property type="evidence" value="ECO:0007669"/>
    <property type="project" value="InterPro"/>
</dbReference>
<feature type="domain" description="FMN-binding" evidence="9">
    <location>
        <begin position="103"/>
        <end position="197"/>
    </location>
</feature>
<dbReference type="SMART" id="SM00900">
    <property type="entry name" value="FMN_bind"/>
    <property type="match status" value="1"/>
</dbReference>
<keyword evidence="7" id="KW-0812">Transmembrane</keyword>
<dbReference type="Proteomes" id="UP000241885">
    <property type="component" value="Chromosome"/>
</dbReference>
<keyword evidence="4" id="KW-0408">Iron</keyword>
<keyword evidence="11" id="KW-1185">Reference proteome</keyword>
<dbReference type="KEGG" id="tak:Tharo_0543"/>
<dbReference type="EMBL" id="CP028339">
    <property type="protein sequence ID" value="AVR87487.1"/>
    <property type="molecule type" value="Genomic_DNA"/>
</dbReference>
<proteinExistence type="predicted"/>
<feature type="transmembrane region" description="Helical" evidence="7">
    <location>
        <begin position="600"/>
        <end position="618"/>
    </location>
</feature>
<dbReference type="GO" id="GO:0045893">
    <property type="term" value="P:positive regulation of DNA-templated transcription"/>
    <property type="evidence" value="ECO:0007669"/>
    <property type="project" value="InterPro"/>
</dbReference>
<dbReference type="GO" id="GO:0046872">
    <property type="term" value="F:metal ion binding"/>
    <property type="evidence" value="ECO:0007669"/>
    <property type="project" value="UniProtKB-KW"/>
</dbReference>
<dbReference type="InterPro" id="IPR007329">
    <property type="entry name" value="FMN-bd"/>
</dbReference>
<dbReference type="InterPro" id="IPR052378">
    <property type="entry name" value="NosR_regulator"/>
</dbReference>
<dbReference type="InterPro" id="IPR017900">
    <property type="entry name" value="4Fe4S_Fe_S_CS"/>
</dbReference>
<dbReference type="PIRSF" id="PIRSF036354">
    <property type="entry name" value="NosR"/>
    <property type="match status" value="1"/>
</dbReference>
<dbReference type="GO" id="GO:0010181">
    <property type="term" value="F:FMN binding"/>
    <property type="evidence" value="ECO:0007669"/>
    <property type="project" value="InterPro"/>
</dbReference>
<evidence type="ECO:0000256" key="8">
    <source>
        <dbReference type="SAM" id="SignalP"/>
    </source>
</evidence>
<dbReference type="InterPro" id="IPR011399">
    <property type="entry name" value="NosR"/>
</dbReference>
<evidence type="ECO:0000313" key="11">
    <source>
        <dbReference type="Proteomes" id="UP000241885"/>
    </source>
</evidence>
<keyword evidence="2" id="KW-1003">Cell membrane</keyword>
<feature type="transmembrane region" description="Helical" evidence="7">
    <location>
        <begin position="500"/>
        <end position="525"/>
    </location>
</feature>
<feature type="transmembrane region" description="Helical" evidence="7">
    <location>
        <begin position="456"/>
        <end position="480"/>
    </location>
</feature>
<dbReference type="GO" id="GO:0005886">
    <property type="term" value="C:plasma membrane"/>
    <property type="evidence" value="ECO:0007669"/>
    <property type="project" value="UniProtKB-SubCell"/>
</dbReference>
<feature type="transmembrane region" description="Helical" evidence="7">
    <location>
        <begin position="560"/>
        <end position="580"/>
    </location>
</feature>
<feature type="signal peptide" evidence="8">
    <location>
        <begin position="1"/>
        <end position="32"/>
    </location>
</feature>
<evidence type="ECO:0000256" key="1">
    <source>
        <dbReference type="ARBA" id="ARBA00004236"/>
    </source>
</evidence>
<feature type="chain" id="PRO_5015308752" evidence="8">
    <location>
        <begin position="33"/>
        <end position="731"/>
    </location>
</feature>
<dbReference type="SUPFAM" id="SSF54862">
    <property type="entry name" value="4Fe-4S ferredoxins"/>
    <property type="match status" value="1"/>
</dbReference>
<name>A0A2R4BJH7_THAAR</name>
<dbReference type="GO" id="GO:0051536">
    <property type="term" value="F:iron-sulfur cluster binding"/>
    <property type="evidence" value="ECO:0007669"/>
    <property type="project" value="UniProtKB-KW"/>
</dbReference>
<accession>A0A2R4BJH7</accession>
<evidence type="ECO:0000256" key="2">
    <source>
        <dbReference type="ARBA" id="ARBA00022475"/>
    </source>
</evidence>
<feature type="transmembrane region" description="Helical" evidence="7">
    <location>
        <begin position="416"/>
        <end position="435"/>
    </location>
</feature>
<dbReference type="Pfam" id="PF12801">
    <property type="entry name" value="Fer4_5"/>
    <property type="match status" value="2"/>
</dbReference>
<dbReference type="AlphaFoldDB" id="A0A2R4BJH7"/>
<dbReference type="Pfam" id="PF04205">
    <property type="entry name" value="FMN_bind"/>
    <property type="match status" value="1"/>
</dbReference>
<keyword evidence="7" id="KW-1133">Transmembrane helix</keyword>
<gene>
    <name evidence="10" type="ORF">Tharo_0543</name>
</gene>
<dbReference type="PANTHER" id="PTHR30224">
    <property type="entry name" value="ELECTRON TRANSPORT PROTEIN"/>
    <property type="match status" value="1"/>
</dbReference>
<dbReference type="PANTHER" id="PTHR30224:SF4">
    <property type="entry name" value="ELECTRON TRANSPORT PROTEIN YCCM-RELATED"/>
    <property type="match status" value="1"/>
</dbReference>
<sequence length="731" mass="81272">MERIMKLFTALRGAACAAILALVAVATPSVHAQSAYEAKLPPELNTAPALCDYVPCGEVLPGATHFSERKGQPRYVEGYADENGTRKLLGYVMLSTDITDTPAYSGKPVVTLIGMNTEGRFVGVKILKHSEPILLLGIPESSLIKFNEQYLGKFVGDNIEIGRSRPEEEIIGLDAISGATVTVIAQNQVMMASGAAVARQVGILEPTIRPQAKLKDAGRTLDWAALVDEGAVQRLTVRPEQVGLERSATPFIELWFGYLNHPEIGRAILGEAGWRALMSRLAEGEHALFVIRSGGRESFKGSGFVRGGIYDRVQIRQGQDAFTFRDLDYLNLYGVSAAGAPAFTESGIFIVRSAAFSGAFPWKFIFLGNRVDRETGARTFVNFDTEYWLADRYLEGGRPEVNKPDAPWVRVWKTRAVEIALFAALLVAVAAIYANRDTLTRRSTRKNKWPVNLFKYGAWTISIGFVGFGLLAQPSITQVLTWFHSLLFQWQWELFLTDPFIFLFWIFIIVTVFVWGRGLFCGWLCPFGSLSEMIYKVSRAIGLQRFQFALPMKWHNRLKWVKYGVFFGLLAVSMFSIGLAEKLAEVEPFKTTFLVGLFNRSWPYTLFAAGLLGLSIFIERPFCKYLCPLGAALAMPSTFRWFGLRRKQECNSCKACAKGCGSLAIDDKGRIDHRECMLCLDCMVLYTDNHVCPPLADERKRRAKAGQSLTPIGADGYYIPITPVPARAPNA</sequence>
<dbReference type="InterPro" id="IPR017896">
    <property type="entry name" value="4Fe4S_Fe-S-bd"/>
</dbReference>
<evidence type="ECO:0000256" key="7">
    <source>
        <dbReference type="SAM" id="Phobius"/>
    </source>
</evidence>
<reference evidence="10 11" key="1">
    <citation type="submission" date="2018-03" db="EMBL/GenBank/DDBJ databases">
        <title>Complete genome sequence of Thauera aromatica, a model organism for studying aromatic compound degradation under denitrifying conditions.</title>
        <authorList>
            <person name="Lo H.-Y."/>
            <person name="Goris T."/>
            <person name="Boll M."/>
            <person name="Mueller J.A."/>
        </authorList>
    </citation>
    <scope>NUCLEOTIDE SEQUENCE [LARGE SCALE GENOMIC DNA]</scope>
    <source>
        <strain evidence="10 11">K172</strain>
    </source>
</reference>